<proteinExistence type="inferred from homology"/>
<evidence type="ECO:0000256" key="4">
    <source>
        <dbReference type="ARBA" id="ARBA00023033"/>
    </source>
</evidence>
<dbReference type="InterPro" id="IPR002401">
    <property type="entry name" value="Cyt_P450_E_grp-I"/>
</dbReference>
<accession>A0A915DBR5</accession>
<dbReference type="AlphaFoldDB" id="A0A915DBR5"/>
<evidence type="ECO:0000313" key="8">
    <source>
        <dbReference type="WBParaSite" id="jg17558.2"/>
    </source>
</evidence>
<keyword evidence="3 5" id="KW-0408">Iron</keyword>
<dbReference type="InterPro" id="IPR017972">
    <property type="entry name" value="Cyt_P450_CS"/>
</dbReference>
<dbReference type="PRINTS" id="PR00463">
    <property type="entry name" value="EP450I"/>
</dbReference>
<keyword evidence="4 6" id="KW-0503">Monooxygenase</keyword>
<dbReference type="PROSITE" id="PS00086">
    <property type="entry name" value="CYTOCHROME_P450"/>
    <property type="match status" value="1"/>
</dbReference>
<protein>
    <submittedName>
        <fullName evidence="8">Unspecific monooxygenase</fullName>
    </submittedName>
</protein>
<evidence type="ECO:0000256" key="1">
    <source>
        <dbReference type="ARBA" id="ARBA00010617"/>
    </source>
</evidence>
<dbReference type="PANTHER" id="PTHR24300">
    <property type="entry name" value="CYTOCHROME P450 508A4-RELATED"/>
    <property type="match status" value="1"/>
</dbReference>
<sequence length="283" mass="32575">MLIVDSFPWMRFFFPAYYRYLNHGSELQKFFQEQIDEHNARLDGIRAEKTNNFIDAYLVRIKEQNNGAAISPAQRFTLAVDTGDLWTGGMETVVTTLTWAVLYLIHYPEVQAKLQRELDEQLADKPFSMNDRSRLPYMCATIDELQRIVNVLPWHIPHANTKQVSIAGKLIPAGTNIMLQIGAVLYDEYLFPLADTFMPERFLEEKNTIYNPSKYLKPFGMGKRKCIGESLAKMELSIVFASLIQNFTSKQPTLSICQVWLVCLEWLPKPTVLSAELNKEQPN</sequence>
<evidence type="ECO:0000256" key="6">
    <source>
        <dbReference type="RuleBase" id="RU000461"/>
    </source>
</evidence>
<evidence type="ECO:0000256" key="3">
    <source>
        <dbReference type="ARBA" id="ARBA00023004"/>
    </source>
</evidence>
<dbReference type="InterPro" id="IPR050182">
    <property type="entry name" value="Cytochrome_P450_fam2"/>
</dbReference>
<dbReference type="WBParaSite" id="jg17558.2">
    <property type="protein sequence ID" value="jg17558.2"/>
    <property type="gene ID" value="jg17558"/>
</dbReference>
<dbReference type="Gene3D" id="1.10.630.10">
    <property type="entry name" value="Cytochrome P450"/>
    <property type="match status" value="1"/>
</dbReference>
<dbReference type="GO" id="GO:0006082">
    <property type="term" value="P:organic acid metabolic process"/>
    <property type="evidence" value="ECO:0007669"/>
    <property type="project" value="TreeGrafter"/>
</dbReference>
<comment type="similarity">
    <text evidence="1 6">Belongs to the cytochrome P450 family.</text>
</comment>
<keyword evidence="5 6" id="KW-0349">Heme</keyword>
<dbReference type="GO" id="GO:0008395">
    <property type="term" value="F:steroid hydroxylase activity"/>
    <property type="evidence" value="ECO:0007669"/>
    <property type="project" value="TreeGrafter"/>
</dbReference>
<name>A0A915DBR5_9BILA</name>
<organism evidence="7 8">
    <name type="scientific">Ditylenchus dipsaci</name>
    <dbReference type="NCBI Taxonomy" id="166011"/>
    <lineage>
        <taxon>Eukaryota</taxon>
        <taxon>Metazoa</taxon>
        <taxon>Ecdysozoa</taxon>
        <taxon>Nematoda</taxon>
        <taxon>Chromadorea</taxon>
        <taxon>Rhabditida</taxon>
        <taxon>Tylenchina</taxon>
        <taxon>Tylenchomorpha</taxon>
        <taxon>Sphaerularioidea</taxon>
        <taxon>Anguinidae</taxon>
        <taxon>Anguininae</taxon>
        <taxon>Ditylenchus</taxon>
    </lineage>
</organism>
<dbReference type="GO" id="GO:0016712">
    <property type="term" value="F:oxidoreductase activity, acting on paired donors, with incorporation or reduction of molecular oxygen, reduced flavin or flavoprotein as one donor, and incorporation of one atom of oxygen"/>
    <property type="evidence" value="ECO:0007669"/>
    <property type="project" value="TreeGrafter"/>
</dbReference>
<keyword evidence="2 5" id="KW-0479">Metal-binding</keyword>
<comment type="cofactor">
    <cofactor evidence="5">
        <name>heme</name>
        <dbReference type="ChEBI" id="CHEBI:30413"/>
    </cofactor>
</comment>
<dbReference type="GO" id="GO:0005506">
    <property type="term" value="F:iron ion binding"/>
    <property type="evidence" value="ECO:0007669"/>
    <property type="project" value="InterPro"/>
</dbReference>
<evidence type="ECO:0000256" key="2">
    <source>
        <dbReference type="ARBA" id="ARBA00022723"/>
    </source>
</evidence>
<dbReference type="InterPro" id="IPR001128">
    <property type="entry name" value="Cyt_P450"/>
</dbReference>
<dbReference type="GO" id="GO:0006805">
    <property type="term" value="P:xenobiotic metabolic process"/>
    <property type="evidence" value="ECO:0007669"/>
    <property type="project" value="TreeGrafter"/>
</dbReference>
<reference evidence="8" key="1">
    <citation type="submission" date="2022-11" db="UniProtKB">
        <authorList>
            <consortium name="WormBaseParasite"/>
        </authorList>
    </citation>
    <scope>IDENTIFICATION</scope>
</reference>
<dbReference type="PANTHER" id="PTHR24300:SF403">
    <property type="entry name" value="CYTOCHROME P450 306A1"/>
    <property type="match status" value="1"/>
</dbReference>
<evidence type="ECO:0000313" key="7">
    <source>
        <dbReference type="Proteomes" id="UP000887574"/>
    </source>
</evidence>
<keyword evidence="6" id="KW-0560">Oxidoreductase</keyword>
<dbReference type="SUPFAM" id="SSF48264">
    <property type="entry name" value="Cytochrome P450"/>
    <property type="match status" value="1"/>
</dbReference>
<dbReference type="Proteomes" id="UP000887574">
    <property type="component" value="Unplaced"/>
</dbReference>
<dbReference type="Pfam" id="PF00067">
    <property type="entry name" value="p450"/>
    <property type="match status" value="1"/>
</dbReference>
<dbReference type="GO" id="GO:0020037">
    <property type="term" value="F:heme binding"/>
    <property type="evidence" value="ECO:0007669"/>
    <property type="project" value="InterPro"/>
</dbReference>
<feature type="binding site" description="axial binding residue" evidence="5">
    <location>
        <position position="226"/>
    </location>
    <ligand>
        <name>heme</name>
        <dbReference type="ChEBI" id="CHEBI:30413"/>
    </ligand>
    <ligandPart>
        <name>Fe</name>
        <dbReference type="ChEBI" id="CHEBI:18248"/>
    </ligandPart>
</feature>
<dbReference type="InterPro" id="IPR036396">
    <property type="entry name" value="Cyt_P450_sf"/>
</dbReference>
<dbReference type="GO" id="GO:0005737">
    <property type="term" value="C:cytoplasm"/>
    <property type="evidence" value="ECO:0007669"/>
    <property type="project" value="TreeGrafter"/>
</dbReference>
<evidence type="ECO:0000256" key="5">
    <source>
        <dbReference type="PIRSR" id="PIRSR602401-1"/>
    </source>
</evidence>
<dbReference type="PRINTS" id="PR00385">
    <property type="entry name" value="P450"/>
</dbReference>
<keyword evidence="7" id="KW-1185">Reference proteome</keyword>